<dbReference type="EMBL" id="PCYM01000001">
    <property type="protein sequence ID" value="PIR47914.1"/>
    <property type="molecule type" value="Genomic_DNA"/>
</dbReference>
<evidence type="ECO:0000256" key="5">
    <source>
        <dbReference type="ARBA" id="ARBA00023136"/>
    </source>
</evidence>
<proteinExistence type="predicted"/>
<comment type="subcellular location">
    <subcellularLocation>
        <location evidence="1">Membrane</location>
    </subcellularLocation>
</comment>
<dbReference type="InterPro" id="IPR000711">
    <property type="entry name" value="ATPase_OSCP/dsu"/>
</dbReference>
<evidence type="ECO:0000256" key="2">
    <source>
        <dbReference type="ARBA" id="ARBA00022448"/>
    </source>
</evidence>
<reference evidence="7 8" key="1">
    <citation type="submission" date="2017-09" db="EMBL/GenBank/DDBJ databases">
        <title>Depth-based differentiation of microbial function through sediment-hosted aquifers and enrichment of novel symbionts in the deep terrestrial subsurface.</title>
        <authorList>
            <person name="Probst A.J."/>
            <person name="Ladd B."/>
            <person name="Jarett J.K."/>
            <person name="Geller-Mcgrath D.E."/>
            <person name="Sieber C.M."/>
            <person name="Emerson J.B."/>
            <person name="Anantharaman K."/>
            <person name="Thomas B.C."/>
            <person name="Malmstrom R."/>
            <person name="Stieglmeier M."/>
            <person name="Klingl A."/>
            <person name="Woyke T."/>
            <person name="Ryan C.M."/>
            <person name="Banfield J.F."/>
        </authorList>
    </citation>
    <scope>NUCLEOTIDE SEQUENCE [LARGE SCALE GENOMIC DNA]</scope>
    <source>
        <strain evidence="7">CG10_big_fil_rev_8_21_14_0_10_50_16</strain>
    </source>
</reference>
<organism evidence="7 8">
    <name type="scientific">Candidatus Uhrbacteria bacterium CG10_big_fil_rev_8_21_14_0_10_50_16</name>
    <dbReference type="NCBI Taxonomy" id="1975039"/>
    <lineage>
        <taxon>Bacteria</taxon>
        <taxon>Candidatus Uhriibacteriota</taxon>
    </lineage>
</organism>
<dbReference type="GO" id="GO:0016020">
    <property type="term" value="C:membrane"/>
    <property type="evidence" value="ECO:0007669"/>
    <property type="project" value="UniProtKB-SubCell"/>
</dbReference>
<evidence type="ECO:0000256" key="6">
    <source>
        <dbReference type="ARBA" id="ARBA00023310"/>
    </source>
</evidence>
<dbReference type="Pfam" id="PF00213">
    <property type="entry name" value="OSCP"/>
    <property type="match status" value="1"/>
</dbReference>
<evidence type="ECO:0000256" key="1">
    <source>
        <dbReference type="ARBA" id="ARBA00004370"/>
    </source>
</evidence>
<dbReference type="GO" id="GO:0046933">
    <property type="term" value="F:proton-transporting ATP synthase activity, rotational mechanism"/>
    <property type="evidence" value="ECO:0007669"/>
    <property type="project" value="InterPro"/>
</dbReference>
<accession>A0A2H0RPJ8</accession>
<keyword evidence="4" id="KW-0406">Ion transport</keyword>
<evidence type="ECO:0000256" key="3">
    <source>
        <dbReference type="ARBA" id="ARBA00022781"/>
    </source>
</evidence>
<evidence type="ECO:0000313" key="8">
    <source>
        <dbReference type="Proteomes" id="UP000230084"/>
    </source>
</evidence>
<dbReference type="AlphaFoldDB" id="A0A2H0RPJ8"/>
<keyword evidence="5" id="KW-0472">Membrane</keyword>
<evidence type="ECO:0000313" key="7">
    <source>
        <dbReference type="EMBL" id="PIR47914.1"/>
    </source>
</evidence>
<dbReference type="PRINTS" id="PR00125">
    <property type="entry name" value="ATPASEDELTA"/>
</dbReference>
<gene>
    <name evidence="7" type="ORF">COV06_00740</name>
</gene>
<comment type="caution">
    <text evidence="7">The sequence shown here is derived from an EMBL/GenBank/DDBJ whole genome shotgun (WGS) entry which is preliminary data.</text>
</comment>
<keyword evidence="2" id="KW-0813">Transport</keyword>
<keyword evidence="3" id="KW-0375">Hydrogen ion transport</keyword>
<sequence>MKVTVEDYGRLVMETCGASAGTQLDKRLQEVLQLMRLRGDEHLTHRLAGAVTRAWEQQNGGTVSMQMATEDEKLVQSIAKKLKRPVEDIRVLIDPTLIAGALVRVGNTVIDGTVAGQFDKLKQHLAT</sequence>
<dbReference type="Proteomes" id="UP000230084">
    <property type="component" value="Unassembled WGS sequence"/>
</dbReference>
<name>A0A2H0RPJ8_9BACT</name>
<keyword evidence="6" id="KW-0066">ATP synthesis</keyword>
<evidence type="ECO:0000256" key="4">
    <source>
        <dbReference type="ARBA" id="ARBA00023065"/>
    </source>
</evidence>
<protein>
    <submittedName>
        <fullName evidence="7">Uncharacterized protein</fullName>
    </submittedName>
</protein>